<evidence type="ECO:0000259" key="4">
    <source>
        <dbReference type="PROSITE" id="PS51755"/>
    </source>
</evidence>
<accession>I2BCI7</accession>
<dbReference type="Gene3D" id="3.40.50.11830">
    <property type="match status" value="1"/>
</dbReference>
<evidence type="ECO:0000313" key="5">
    <source>
        <dbReference type="EMBL" id="AFJ48241.1"/>
    </source>
</evidence>
<protein>
    <submittedName>
        <fullName evidence="5">Transcriptional activator CadC</fullName>
    </submittedName>
</protein>
<name>I2BCI7_SHIBC</name>
<dbReference type="GO" id="GO:0000160">
    <property type="term" value="P:phosphorelay signal transduction system"/>
    <property type="evidence" value="ECO:0007669"/>
    <property type="project" value="InterPro"/>
</dbReference>
<dbReference type="GO" id="GO:0003677">
    <property type="term" value="F:DNA binding"/>
    <property type="evidence" value="ECO:0007669"/>
    <property type="project" value="UniProtKB-UniRule"/>
</dbReference>
<feature type="transmembrane region" description="Helical" evidence="3">
    <location>
        <begin position="162"/>
        <end position="186"/>
    </location>
</feature>
<dbReference type="Gene3D" id="1.25.40.10">
    <property type="entry name" value="Tetratricopeptide repeat domain"/>
    <property type="match status" value="1"/>
</dbReference>
<dbReference type="InterPro" id="IPR016032">
    <property type="entry name" value="Sig_transdc_resp-reg_C-effctor"/>
</dbReference>
<dbReference type="Gene3D" id="1.10.10.10">
    <property type="entry name" value="Winged helix-like DNA-binding domain superfamily/Winged helix DNA-binding domain"/>
    <property type="match status" value="1"/>
</dbReference>
<dbReference type="AlphaFoldDB" id="I2BCI7"/>
<dbReference type="eggNOG" id="COG3710">
    <property type="taxonomic scope" value="Bacteria"/>
</dbReference>
<keyword evidence="3" id="KW-1133">Transmembrane helix</keyword>
<keyword evidence="6" id="KW-1185">Reference proteome</keyword>
<dbReference type="HOGENOM" id="CLU_040424_0_0_6"/>
<sequence length="515" mass="57659">MQQPVFRVGAWLVTPAINQISKPGHTETLEPRLIDLLTFFAHHPDVVLSRDELIDNVWKRNIVTSHVVTQSISELRKSLKSGGEEGQEYIVTVPKRGYKLSATVEWPDAQPDTVSESAGAEEGSAAPVAAALPGGEVPAATAVAAKAEPVGIPARVLRRARIWVWLLFFAALAACVILIGMATWSLRPPVTSDKLLLNPRDIDIRLVNGNSCSNWSSQRSYVVGISELISSSLNTWSTFLVHDKTDFNINNPSTSGKSLNIEFVNQRHYRSQQCFMSVKLVDNADRSVMLDKRYFITRDNLVEIQNDLLNNLSVVLQQPWPDVMKERLRQNVPEQGQALQSYFIAHQLLIDGDADSLTKASKMFSDIIRTYPDFTFAHSEKLLVDILRHSQQPLSDAALADLHQQMNALGNLPDMDNNSIYYQIRAVDLIVQGKTDDAYAAINKSIELEMSWLNYVLLGKVFEMKGENRLAADAYITAFNLRPGNNTLYWIKNSFFQTSIANVVPWLDNFISESE</sequence>
<dbReference type="STRING" id="630626.EBL_c31780"/>
<evidence type="ECO:0000256" key="2">
    <source>
        <dbReference type="PROSITE-ProRule" id="PRU01091"/>
    </source>
</evidence>
<dbReference type="Proteomes" id="UP000001955">
    <property type="component" value="Chromosome"/>
</dbReference>
<keyword evidence="1 2" id="KW-0238">DNA-binding</keyword>
<keyword evidence="3" id="KW-0472">Membrane</keyword>
<keyword evidence="3" id="KW-0812">Transmembrane</keyword>
<dbReference type="CDD" id="cd00383">
    <property type="entry name" value="trans_reg_C"/>
    <property type="match status" value="1"/>
</dbReference>
<gene>
    <name evidence="5" type="primary">cadC</name>
    <name evidence="5" type="ordered locus">EBL_c31780</name>
</gene>
<evidence type="ECO:0000256" key="1">
    <source>
        <dbReference type="ARBA" id="ARBA00023125"/>
    </source>
</evidence>
<dbReference type="NCBIfam" id="NF007540">
    <property type="entry name" value="PRK10153.1"/>
    <property type="match status" value="1"/>
</dbReference>
<dbReference type="SUPFAM" id="SSF48452">
    <property type="entry name" value="TPR-like"/>
    <property type="match status" value="1"/>
</dbReference>
<reference evidence="5 6" key="1">
    <citation type="journal article" date="2012" name="J. Bacteriol.">
        <title>Complete genome sequence of the B12-producing Shimwellia blattae strain DSM 4481, isolated from a cockroach.</title>
        <authorList>
            <person name="Brzuszkiewicz E."/>
            <person name="Waschkowitz T."/>
            <person name="Wiezer A."/>
            <person name="Daniel R."/>
        </authorList>
    </citation>
    <scope>NUCLEOTIDE SEQUENCE [LARGE SCALE GENOMIC DNA]</scope>
    <source>
        <strain evidence="6">ATCC 29907 / DSM 4481 / JCM 1650 / NBRC 105725 / CDC 9005-74</strain>
    </source>
</reference>
<dbReference type="PROSITE" id="PS51755">
    <property type="entry name" value="OMPR_PHOB"/>
    <property type="match status" value="1"/>
</dbReference>
<dbReference type="EMBL" id="CP001560">
    <property type="protein sequence ID" value="AFJ48241.1"/>
    <property type="molecule type" value="Genomic_DNA"/>
</dbReference>
<dbReference type="InterPro" id="IPR040970">
    <property type="entry name" value="CadC_C1"/>
</dbReference>
<dbReference type="SMART" id="SM00862">
    <property type="entry name" value="Trans_reg_C"/>
    <property type="match status" value="1"/>
</dbReference>
<feature type="DNA-binding region" description="OmpR/PhoB-type" evidence="2">
    <location>
        <begin position="3"/>
        <end position="102"/>
    </location>
</feature>
<dbReference type="KEGG" id="ebt:EBL_c31780"/>
<dbReference type="PATRIC" id="fig|630626.3.peg.3090"/>
<dbReference type="InterPro" id="IPR011990">
    <property type="entry name" value="TPR-like_helical_dom_sf"/>
</dbReference>
<dbReference type="GO" id="GO:0006355">
    <property type="term" value="P:regulation of DNA-templated transcription"/>
    <property type="evidence" value="ECO:0007669"/>
    <property type="project" value="InterPro"/>
</dbReference>
<dbReference type="Pfam" id="PF00486">
    <property type="entry name" value="Trans_reg_C"/>
    <property type="match status" value="1"/>
</dbReference>
<dbReference type="Pfam" id="PF18500">
    <property type="entry name" value="CadC_C1"/>
    <property type="match status" value="1"/>
</dbReference>
<feature type="domain" description="OmpR/PhoB-type" evidence="4">
    <location>
        <begin position="3"/>
        <end position="102"/>
    </location>
</feature>
<dbReference type="SUPFAM" id="SSF46894">
    <property type="entry name" value="C-terminal effector domain of the bipartite response regulators"/>
    <property type="match status" value="1"/>
</dbReference>
<dbReference type="RefSeq" id="WP_002441078.1">
    <property type="nucleotide sequence ID" value="NC_017910.1"/>
</dbReference>
<dbReference type="InterPro" id="IPR036388">
    <property type="entry name" value="WH-like_DNA-bd_sf"/>
</dbReference>
<evidence type="ECO:0000256" key="3">
    <source>
        <dbReference type="SAM" id="Phobius"/>
    </source>
</evidence>
<dbReference type="InterPro" id="IPR001867">
    <property type="entry name" value="OmpR/PhoB-type_DNA-bd"/>
</dbReference>
<proteinExistence type="predicted"/>
<organism evidence="5 6">
    <name type="scientific">Shimwellia blattae (strain ATCC 29907 / DSM 4481 / JCM 1650 / NBRC 105725 / CDC 9005-74)</name>
    <name type="common">Escherichia blattae</name>
    <dbReference type="NCBI Taxonomy" id="630626"/>
    <lineage>
        <taxon>Bacteria</taxon>
        <taxon>Pseudomonadati</taxon>
        <taxon>Pseudomonadota</taxon>
        <taxon>Gammaproteobacteria</taxon>
        <taxon>Enterobacterales</taxon>
        <taxon>Enterobacteriaceae</taxon>
        <taxon>Shimwellia</taxon>
    </lineage>
</organism>
<accession>K6URR9</accession>
<dbReference type="OrthoDB" id="6311790at2"/>
<evidence type="ECO:0000313" key="6">
    <source>
        <dbReference type="Proteomes" id="UP000001955"/>
    </source>
</evidence>